<name>A0A0F9G607_9ZZZZ</name>
<sequence length="278" mass="30354">AQDAAQKAAEAGQSQQQQAAQASKEAAKAAQQAAQKASEQGASQQQAQQAAKQAAKAARSLYKYNFKPSMRDVFNPCRVYSLNDEAGLMICEWPEGTSKPACPLTYSEETMNGFEYAGAITMLQYGLVRQGMEAIAGIRDRYDGERRNPWNEFECGHNYARSMASFALLPTFSGFVFDMPRGLVGFDPLVETMAGTFDCFWSLDSGWGMYRMARRKTELTVQYGSLTLSTLDLPYLAGKKVKSVTAGGRKVKFEACDGTICFAGPVEIAEGKTLVVTL</sequence>
<dbReference type="AlphaFoldDB" id="A0A0F9G607"/>
<comment type="caution">
    <text evidence="2">The sequence shown here is derived from an EMBL/GenBank/DDBJ whole genome shotgun (WGS) entry which is preliminary data.</text>
</comment>
<dbReference type="EMBL" id="LAZR01029728">
    <property type="protein sequence ID" value="KKL58712.1"/>
    <property type="molecule type" value="Genomic_DNA"/>
</dbReference>
<organism evidence="2">
    <name type="scientific">marine sediment metagenome</name>
    <dbReference type="NCBI Taxonomy" id="412755"/>
    <lineage>
        <taxon>unclassified sequences</taxon>
        <taxon>metagenomes</taxon>
        <taxon>ecological metagenomes</taxon>
    </lineage>
</organism>
<feature type="non-terminal residue" evidence="2">
    <location>
        <position position="1"/>
    </location>
</feature>
<evidence type="ECO:0008006" key="3">
    <source>
        <dbReference type="Google" id="ProtNLM"/>
    </source>
</evidence>
<evidence type="ECO:0000313" key="2">
    <source>
        <dbReference type="EMBL" id="KKL58712.1"/>
    </source>
</evidence>
<proteinExistence type="predicted"/>
<gene>
    <name evidence="2" type="ORF">LCGC14_2222640</name>
</gene>
<evidence type="ECO:0000256" key="1">
    <source>
        <dbReference type="SAM" id="MobiDB-lite"/>
    </source>
</evidence>
<reference evidence="2" key="1">
    <citation type="journal article" date="2015" name="Nature">
        <title>Complex archaea that bridge the gap between prokaryotes and eukaryotes.</title>
        <authorList>
            <person name="Spang A."/>
            <person name="Saw J.H."/>
            <person name="Jorgensen S.L."/>
            <person name="Zaremba-Niedzwiedzka K."/>
            <person name="Martijn J."/>
            <person name="Lind A.E."/>
            <person name="van Eijk R."/>
            <person name="Schleper C."/>
            <person name="Guy L."/>
            <person name="Ettema T.J."/>
        </authorList>
    </citation>
    <scope>NUCLEOTIDE SEQUENCE</scope>
</reference>
<feature type="region of interest" description="Disordered" evidence="1">
    <location>
        <begin position="1"/>
        <end position="48"/>
    </location>
</feature>
<accession>A0A0F9G607</accession>
<protein>
    <recommendedName>
        <fullName evidence="3">Glycosyl-hydrolase family 116 catalytic region domain-containing protein</fullName>
    </recommendedName>
</protein>